<feature type="domain" description="ELYS-like" evidence="4">
    <location>
        <begin position="40"/>
        <end position="251"/>
    </location>
</feature>
<dbReference type="EMBL" id="JANVFO010000040">
    <property type="protein sequence ID" value="KAJ3727995.1"/>
    <property type="molecule type" value="Genomic_DNA"/>
</dbReference>
<reference evidence="5" key="2">
    <citation type="journal article" date="2023" name="Proc. Natl. Acad. Sci. U.S.A.">
        <title>A global phylogenomic analysis of the shiitake genus Lentinula.</title>
        <authorList>
            <person name="Sierra-Patev S."/>
            <person name="Min B."/>
            <person name="Naranjo-Ortiz M."/>
            <person name="Looney B."/>
            <person name="Konkel Z."/>
            <person name="Slot J.C."/>
            <person name="Sakamoto Y."/>
            <person name="Steenwyk J.L."/>
            <person name="Rokas A."/>
            <person name="Carro J."/>
            <person name="Camarero S."/>
            <person name="Ferreira P."/>
            <person name="Molpeceres G."/>
            <person name="Ruiz-Duenas F.J."/>
            <person name="Serrano A."/>
            <person name="Henrissat B."/>
            <person name="Drula E."/>
            <person name="Hughes K.W."/>
            <person name="Mata J.L."/>
            <person name="Ishikawa N.K."/>
            <person name="Vargas-Isla R."/>
            <person name="Ushijima S."/>
            <person name="Smith C.A."/>
            <person name="Donoghue J."/>
            <person name="Ahrendt S."/>
            <person name="Andreopoulos W."/>
            <person name="He G."/>
            <person name="LaButti K."/>
            <person name="Lipzen A."/>
            <person name="Ng V."/>
            <person name="Riley R."/>
            <person name="Sandor L."/>
            <person name="Barry K."/>
            <person name="Martinez A.T."/>
            <person name="Xiao Y."/>
            <person name="Gibbons J.G."/>
            <person name="Terashima K."/>
            <person name="Grigoriev I.V."/>
            <person name="Hibbett D."/>
        </authorList>
    </citation>
    <scope>NUCLEOTIDE SEQUENCE</scope>
    <source>
        <strain evidence="5">ET3784</strain>
    </source>
</reference>
<protein>
    <submittedName>
        <fullName evidence="5">Nuclear pore complex assembly-domain-containing protein</fullName>
    </submittedName>
</protein>
<dbReference type="Pfam" id="PF13934">
    <property type="entry name" value="ELYS"/>
    <property type="match status" value="1"/>
</dbReference>
<keyword evidence="2" id="KW-0539">Nucleus</keyword>
<keyword evidence="6" id="KW-1185">Reference proteome</keyword>
<dbReference type="AlphaFoldDB" id="A0AA38JG44"/>
<feature type="compositionally biased region" description="Polar residues" evidence="3">
    <location>
        <begin position="569"/>
        <end position="585"/>
    </location>
</feature>
<evidence type="ECO:0000313" key="5">
    <source>
        <dbReference type="EMBL" id="KAJ3727995.1"/>
    </source>
</evidence>
<feature type="compositionally biased region" description="Low complexity" evidence="3">
    <location>
        <begin position="785"/>
        <end position="795"/>
    </location>
</feature>
<dbReference type="InterPro" id="IPR025151">
    <property type="entry name" value="ELYS_dom"/>
</dbReference>
<organism evidence="5 6">
    <name type="scientific">Lentinula guzmanii</name>
    <dbReference type="NCBI Taxonomy" id="2804957"/>
    <lineage>
        <taxon>Eukaryota</taxon>
        <taxon>Fungi</taxon>
        <taxon>Dikarya</taxon>
        <taxon>Basidiomycota</taxon>
        <taxon>Agaricomycotina</taxon>
        <taxon>Agaricomycetes</taxon>
        <taxon>Agaricomycetidae</taxon>
        <taxon>Agaricales</taxon>
        <taxon>Marasmiineae</taxon>
        <taxon>Omphalotaceae</taxon>
        <taxon>Lentinula</taxon>
    </lineage>
</organism>
<feature type="compositionally biased region" description="Polar residues" evidence="3">
    <location>
        <begin position="544"/>
        <end position="554"/>
    </location>
</feature>
<feature type="compositionally biased region" description="Polar residues" evidence="3">
    <location>
        <begin position="723"/>
        <end position="732"/>
    </location>
</feature>
<feature type="compositionally biased region" description="Low complexity" evidence="3">
    <location>
        <begin position="687"/>
        <end position="715"/>
    </location>
</feature>
<gene>
    <name evidence="5" type="ORF">DFJ43DRAFT_1028617</name>
</gene>
<comment type="subcellular location">
    <subcellularLocation>
        <location evidence="1">Nucleus</location>
    </subcellularLocation>
</comment>
<feature type="compositionally biased region" description="Polar residues" evidence="3">
    <location>
        <begin position="632"/>
        <end position="643"/>
    </location>
</feature>
<reference evidence="5" key="1">
    <citation type="submission" date="2022-08" db="EMBL/GenBank/DDBJ databases">
        <authorList>
            <consortium name="DOE Joint Genome Institute"/>
            <person name="Min B."/>
            <person name="Sierra-Patev S."/>
            <person name="Naranjo-Ortiz M."/>
            <person name="Looney B."/>
            <person name="Konkel Z."/>
            <person name="Slot J.C."/>
            <person name="Sakamoto Y."/>
            <person name="Steenwyk J.L."/>
            <person name="Rokas A."/>
            <person name="Carro J."/>
            <person name="Camarero S."/>
            <person name="Ferreira P."/>
            <person name="Molpeceres G."/>
            <person name="Ruiz-duenas F.J."/>
            <person name="Serrano A."/>
            <person name="Henrissat B."/>
            <person name="Drula E."/>
            <person name="Hughes K.W."/>
            <person name="Mata J.L."/>
            <person name="Ishikawa N.K."/>
            <person name="Vargas-Isla R."/>
            <person name="Ushijima S."/>
            <person name="Smith C.A."/>
            <person name="Ahrendt S."/>
            <person name="Andreopoulos W."/>
            <person name="He G."/>
            <person name="LaButti K."/>
            <person name="Lipzen A."/>
            <person name="Ng V."/>
            <person name="Riley R."/>
            <person name="Sandor L."/>
            <person name="Barry K."/>
            <person name="Martinez A.T."/>
            <person name="Xiao Y."/>
            <person name="Gibbons J.G."/>
            <person name="Terashima K."/>
            <person name="Hibbett D.S."/>
            <person name="Grigoriev I.V."/>
        </authorList>
    </citation>
    <scope>NUCLEOTIDE SEQUENCE</scope>
    <source>
        <strain evidence="5">ET3784</strain>
    </source>
</reference>
<evidence type="ECO:0000256" key="3">
    <source>
        <dbReference type="SAM" id="MobiDB-lite"/>
    </source>
</evidence>
<sequence>MDVDSTNLISYFDVTDDLFPWHNARVQEIEQRRAMLDDTLLYDIMLTLGGIRESDTLYPPIDVPGLHRLLSGISESTYDALKKDCLVYFLLKWYGDGRERKFQRDRLIPPQFAQLAEAYWCLDAAVNVPMAVSLLSDSRLNQDYSSKILQAISTAADIDPHPLIVRYIRTAKPLLTELNDLSLYLVALAHHSLFEAWQLQRSFSDLNLARSKLLKKMLEWCVSPNLKTTALTHLLTMPLTPFEESVLHSYASFPSMTVDSTESPSSLGLAALQNLACTRLIQTGQYADAIKLHRRFFSTAASNFTLSSAATKMVQQRKDMIEGLYSTLPSVERALLDAELKGTPMFKVATTTINVNNDDTDMSDSQTWEEIRAQDLSSRDVHMNGMISTTSPNVPRASGSTSSIPSTFSTAVPTLKDAHISSNSVAKVPSSFSLTSSAGPGNRESLASSRSGVPRFGGAPPILPISNGGGDSSITLSSSLGFGGIPSLSSSSTTHNLNSGINQPSGRKSLPFGSSNLDSLGGALGSALFSSSKRKPNAFYTPPVVNNSPLTNPFSVEDPKPELGGPYRRSTTGSHSPERPPSQNEKQIRTGDKQQQDPEARTMEVDDDGGGLDYPLFGSVEGSIPVRDNSKTNDSAYNDNLRTSQKRPPGAFTDDEDEDMIEDVISQPPPPPQTRSRKSIAPASSDALANTSASAKSSTSISAASGSTSAQTSKSRGNKKPRQTISTTMASSKSKRRVPGGMFDEDDEDEDDRDARDKEIEEDQDQVASLTSATATRRTTRKTRSSVASALSNEESGPRRRSSRISMSGEGGSGGASSKRVTRKSTANTSGKKKQR</sequence>
<evidence type="ECO:0000259" key="4">
    <source>
        <dbReference type="Pfam" id="PF13934"/>
    </source>
</evidence>
<feature type="region of interest" description="Disordered" evidence="3">
    <location>
        <begin position="429"/>
        <end position="464"/>
    </location>
</feature>
<evidence type="ECO:0000256" key="1">
    <source>
        <dbReference type="ARBA" id="ARBA00004123"/>
    </source>
</evidence>
<accession>A0AA38JG44</accession>
<dbReference type="GO" id="GO:0005634">
    <property type="term" value="C:nucleus"/>
    <property type="evidence" value="ECO:0007669"/>
    <property type="project" value="UniProtKB-SubCell"/>
</dbReference>
<evidence type="ECO:0000256" key="2">
    <source>
        <dbReference type="ARBA" id="ARBA00023242"/>
    </source>
</evidence>
<feature type="compositionally biased region" description="Low complexity" evidence="3">
    <location>
        <begin position="490"/>
        <end position="500"/>
    </location>
</feature>
<feature type="compositionally biased region" description="Low complexity" evidence="3">
    <location>
        <begin position="768"/>
        <end position="777"/>
    </location>
</feature>
<feature type="compositionally biased region" description="Acidic residues" evidence="3">
    <location>
        <begin position="743"/>
        <end position="752"/>
    </location>
</feature>
<feature type="region of interest" description="Disordered" evidence="3">
    <location>
        <begin position="540"/>
        <end position="836"/>
    </location>
</feature>
<dbReference type="Proteomes" id="UP001176059">
    <property type="component" value="Unassembled WGS sequence"/>
</dbReference>
<feature type="compositionally biased region" description="Polar residues" evidence="3">
    <location>
        <begin position="429"/>
        <end position="451"/>
    </location>
</feature>
<feature type="region of interest" description="Disordered" evidence="3">
    <location>
        <begin position="490"/>
        <end position="513"/>
    </location>
</feature>
<evidence type="ECO:0000313" key="6">
    <source>
        <dbReference type="Proteomes" id="UP001176059"/>
    </source>
</evidence>
<proteinExistence type="predicted"/>
<name>A0AA38JG44_9AGAR</name>
<feature type="compositionally biased region" description="Acidic residues" evidence="3">
    <location>
        <begin position="653"/>
        <end position="662"/>
    </location>
</feature>
<feature type="compositionally biased region" description="Basic and acidic residues" evidence="3">
    <location>
        <begin position="586"/>
        <end position="604"/>
    </location>
</feature>
<comment type="caution">
    <text evidence="5">The sequence shown here is derived from an EMBL/GenBank/DDBJ whole genome shotgun (WGS) entry which is preliminary data.</text>
</comment>